<keyword evidence="1" id="KW-0472">Membrane</keyword>
<feature type="transmembrane region" description="Helical" evidence="1">
    <location>
        <begin position="960"/>
        <end position="980"/>
    </location>
</feature>
<name>A0A1V8M7S1_9GAMM</name>
<evidence type="ECO:0000256" key="1">
    <source>
        <dbReference type="SAM" id="Phobius"/>
    </source>
</evidence>
<dbReference type="Gene3D" id="3.30.70.1430">
    <property type="entry name" value="Multidrug efflux transporter AcrB pore domain"/>
    <property type="match status" value="2"/>
</dbReference>
<dbReference type="AlphaFoldDB" id="A0A1V8M7S1"/>
<organism evidence="2 3">
    <name type="scientific">Methyloprofundus sedimenti</name>
    <dbReference type="NCBI Taxonomy" id="1420851"/>
    <lineage>
        <taxon>Bacteria</taxon>
        <taxon>Pseudomonadati</taxon>
        <taxon>Pseudomonadota</taxon>
        <taxon>Gammaproteobacteria</taxon>
        <taxon>Methylococcales</taxon>
        <taxon>Methylococcaceae</taxon>
        <taxon>Methyloprofundus</taxon>
    </lineage>
</organism>
<dbReference type="Gene3D" id="3.30.2090.10">
    <property type="entry name" value="Multidrug efflux transporter AcrB TolC docking domain, DN and DC subdomains"/>
    <property type="match status" value="2"/>
</dbReference>
<dbReference type="Pfam" id="PF00873">
    <property type="entry name" value="ACR_tran"/>
    <property type="match status" value="1"/>
</dbReference>
<feature type="transmembrane region" description="Helical" evidence="1">
    <location>
        <begin position="325"/>
        <end position="346"/>
    </location>
</feature>
<dbReference type="SUPFAM" id="SSF82866">
    <property type="entry name" value="Multidrug efflux transporter AcrB transmembrane domain"/>
    <property type="match status" value="2"/>
</dbReference>
<dbReference type="Gene3D" id="3.30.70.1320">
    <property type="entry name" value="Multidrug efflux transporter AcrB pore domain like"/>
    <property type="match status" value="1"/>
</dbReference>
<dbReference type="RefSeq" id="WP_080522229.1">
    <property type="nucleotide sequence ID" value="NZ_LPUF01000001.1"/>
</dbReference>
<proteinExistence type="predicted"/>
<feature type="transmembrane region" description="Helical" evidence="1">
    <location>
        <begin position="379"/>
        <end position="399"/>
    </location>
</feature>
<dbReference type="GO" id="GO:0005886">
    <property type="term" value="C:plasma membrane"/>
    <property type="evidence" value="ECO:0007669"/>
    <property type="project" value="TreeGrafter"/>
</dbReference>
<keyword evidence="1" id="KW-1133">Transmembrane helix</keyword>
<dbReference type="Gene3D" id="3.30.70.1440">
    <property type="entry name" value="Multidrug efflux transporter AcrB pore domain"/>
    <property type="match status" value="1"/>
</dbReference>
<feature type="transmembrane region" description="Helical" evidence="1">
    <location>
        <begin position="889"/>
        <end position="911"/>
    </location>
</feature>
<dbReference type="Proteomes" id="UP000191980">
    <property type="component" value="Unassembled WGS sequence"/>
</dbReference>
<comment type="caution">
    <text evidence="2">The sequence shown here is derived from an EMBL/GenBank/DDBJ whole genome shotgun (WGS) entry which is preliminary data.</text>
</comment>
<dbReference type="EMBL" id="LPUF01000001">
    <property type="protein sequence ID" value="OQK17620.1"/>
    <property type="molecule type" value="Genomic_DNA"/>
</dbReference>
<dbReference type="GO" id="GO:0042910">
    <property type="term" value="F:xenobiotic transmembrane transporter activity"/>
    <property type="evidence" value="ECO:0007669"/>
    <property type="project" value="TreeGrafter"/>
</dbReference>
<feature type="transmembrane region" description="Helical" evidence="1">
    <location>
        <begin position="863"/>
        <end position="882"/>
    </location>
</feature>
<dbReference type="STRING" id="1420851.AU255_07065"/>
<feature type="transmembrane region" description="Helical" evidence="1">
    <location>
        <begin position="992"/>
        <end position="1018"/>
    </location>
</feature>
<dbReference type="PANTHER" id="PTHR32063">
    <property type="match status" value="1"/>
</dbReference>
<dbReference type="SUPFAM" id="SSF82693">
    <property type="entry name" value="Multidrug efflux transporter AcrB pore domain, PN1, PN2, PC1 and PC2 subdomains"/>
    <property type="match status" value="3"/>
</dbReference>
<feature type="transmembrane region" description="Helical" evidence="1">
    <location>
        <begin position="428"/>
        <end position="446"/>
    </location>
</feature>
<keyword evidence="1" id="KW-0812">Transmembrane</keyword>
<dbReference type="PRINTS" id="PR00702">
    <property type="entry name" value="ACRIFLAVINRP"/>
</dbReference>
<feature type="transmembrane region" description="Helical" evidence="1">
    <location>
        <begin position="521"/>
        <end position="543"/>
    </location>
</feature>
<reference evidence="2 3" key="1">
    <citation type="submission" date="2015-12" db="EMBL/GenBank/DDBJ databases">
        <authorList>
            <person name="Shamseldin A."/>
            <person name="Moawad H."/>
            <person name="Abd El-Rahim W.M."/>
            <person name="Sadowsky M.J."/>
        </authorList>
    </citation>
    <scope>NUCLEOTIDE SEQUENCE [LARGE SCALE GENOMIC DNA]</scope>
    <source>
        <strain evidence="2 3">WF1</strain>
    </source>
</reference>
<feature type="transmembrane region" description="Helical" evidence="1">
    <location>
        <begin position="12"/>
        <end position="30"/>
    </location>
</feature>
<feature type="transmembrane region" description="Helical" evidence="1">
    <location>
        <begin position="353"/>
        <end position="373"/>
    </location>
</feature>
<dbReference type="OrthoDB" id="5287122at2"/>
<feature type="transmembrane region" description="Helical" evidence="1">
    <location>
        <begin position="452"/>
        <end position="475"/>
    </location>
</feature>
<keyword evidence="3" id="KW-1185">Reference proteome</keyword>
<protein>
    <submittedName>
        <fullName evidence="2">Acriflavin resistance protein</fullName>
    </submittedName>
</protein>
<dbReference type="InterPro" id="IPR027463">
    <property type="entry name" value="AcrB_DN_DC_subdom"/>
</dbReference>
<evidence type="ECO:0000313" key="3">
    <source>
        <dbReference type="Proteomes" id="UP000191980"/>
    </source>
</evidence>
<dbReference type="SUPFAM" id="SSF82714">
    <property type="entry name" value="Multidrug efflux transporter AcrB TolC docking domain, DN and DC subdomains"/>
    <property type="match status" value="2"/>
</dbReference>
<gene>
    <name evidence="2" type="ORF">AU255_07065</name>
</gene>
<dbReference type="InterPro" id="IPR001036">
    <property type="entry name" value="Acrflvin-R"/>
</dbReference>
<evidence type="ECO:0000313" key="2">
    <source>
        <dbReference type="EMBL" id="OQK17620.1"/>
    </source>
</evidence>
<dbReference type="PANTHER" id="PTHR32063:SF33">
    <property type="entry name" value="RND SUPERFAMILY EFFLUX PUMP PERMEASE COMPONENT"/>
    <property type="match status" value="1"/>
</dbReference>
<sequence>MIRYFILHPTAANLLMSLLIIIGLFTLPALKRETFPEIKNYEIEVKVLYPGATPREIEQKICKPIEEAIDGTSFIDELRCEARQSMGIATIKMQESGDFVQFNNDIRSAIDEVENFPDDSEEPIIKELGRTQDVVTIALSANIPKTELKDLAENIKERMLRVPGIPLISIEGFSKRQFQIQLAQDKLRLYGISLQSVAAIIAQQNLDLPTGEIQTAKRDYQIRFNDERRSVEELNELVIIKGKHGNEVRLGDIATIIDSFEKAEDKATYNNMPTAFLKIRKNSQDDSLRVLETVNQFIADEQQRLPEQVQFNLTQDFTSIVTDRISLLVTNAWQGLLLVFGVMWLFFGSRYAFWVVMGLPVSFLASAFILAQWGISVNMLSMVALLLALGILMDDAIVISESIGKHITLGKTPTQAAIDGTMAVKNGVISSYVTTLCIFTGLLFLHGNIGQLLFTIPAVLISVITISLIEAFLILPHHLQHSLQNSTAQPISKVRQRFSLSFEKFHLKVYGWVKKLIIYRYLFMGSVVGVFILSVSLLVSGIVKFSAFPNIEGDLLQARVLMPVGSSLAQTQHTINKITSSIQAVNKNYQQNYHVPLIKGMTVHYGKNEDAFEGGAHLATVSVDLLTAEQRKLSVIQIAEQWRKNLGAIPEALNIAIKEPIISPAGRAIYIRLQGDNLDRLAQASHQLQNWIAGYPGVSNLMDDLRPGKPEFTLKLRPGAFALGLTAQEIAAQLRAAYQGIEVLETSIDLDTYEVIVKLDNASKDELADFDYFPVIHPVSGKIIPLVNVAEIMSTRDYSRIQRINAQRTVTIFGDIDATVNNTQAIFQDLQKTFLIEFKQQYPDISMHFEGEIKEGPLTRISMRNSMIMGLIGIFALLSLQFRSYSEPILVMANIPLAFIGVIFGHLWMGLDITMPSLLGFVSLAGIVVNDSILLVEFVKQHIGEGMSPHQAAAKASSERFRAVILTSLTTIVGLTPLLFEQSPQAQILIPLATSIVFGILSSTLLVLFVVPCLYTILEDLGIVQMDNKNTPLTLLP</sequence>
<accession>A0A1V8M7S1</accession>
<dbReference type="Gene3D" id="1.20.1640.10">
    <property type="entry name" value="Multidrug efflux transporter AcrB transmembrane domain"/>
    <property type="match status" value="2"/>
</dbReference>